<gene>
    <name evidence="3" type="ORF">H072_2981</name>
</gene>
<keyword evidence="2" id="KW-0812">Transmembrane</keyword>
<dbReference type="Proteomes" id="UP000015100">
    <property type="component" value="Unassembled WGS sequence"/>
</dbReference>
<name>S8APH9_DACHA</name>
<dbReference type="AlphaFoldDB" id="S8APH9"/>
<keyword evidence="2" id="KW-0472">Membrane</keyword>
<feature type="transmembrane region" description="Helical" evidence="2">
    <location>
        <begin position="43"/>
        <end position="66"/>
    </location>
</feature>
<keyword evidence="2" id="KW-1133">Transmembrane helix</keyword>
<dbReference type="OrthoDB" id="623670at2759"/>
<proteinExistence type="predicted"/>
<dbReference type="OMA" id="CGFRRKN"/>
<feature type="compositionally biased region" description="Low complexity" evidence="1">
    <location>
        <begin position="284"/>
        <end position="313"/>
    </location>
</feature>
<evidence type="ECO:0000256" key="2">
    <source>
        <dbReference type="SAM" id="Phobius"/>
    </source>
</evidence>
<dbReference type="HOGENOM" id="CLU_627021_0_0_1"/>
<reference evidence="3 4" key="1">
    <citation type="journal article" date="2013" name="PLoS Genet.">
        <title>Genomic mechanisms accounting for the adaptation to parasitism in nematode-trapping fungi.</title>
        <authorList>
            <person name="Meerupati T."/>
            <person name="Andersson K.M."/>
            <person name="Friman E."/>
            <person name="Kumar D."/>
            <person name="Tunlid A."/>
            <person name="Ahren D."/>
        </authorList>
    </citation>
    <scope>NUCLEOTIDE SEQUENCE [LARGE SCALE GENOMIC DNA]</scope>
    <source>
        <strain evidence="3 4">CBS 200.50</strain>
    </source>
</reference>
<comment type="caution">
    <text evidence="3">The sequence shown here is derived from an EMBL/GenBank/DDBJ whole genome shotgun (WGS) entry which is preliminary data.</text>
</comment>
<accession>S8APH9</accession>
<dbReference type="SUPFAM" id="SSF50685">
    <property type="entry name" value="Barwin-like endoglucanases"/>
    <property type="match status" value="1"/>
</dbReference>
<reference evidence="4" key="2">
    <citation type="submission" date="2013-04" db="EMBL/GenBank/DDBJ databases">
        <title>Genomic mechanisms accounting for the adaptation to parasitism in nematode-trapping fungi.</title>
        <authorList>
            <person name="Ahren D.G."/>
        </authorList>
    </citation>
    <scope>NUCLEOTIDE SEQUENCE [LARGE SCALE GENOMIC DNA]</scope>
    <source>
        <strain evidence="4">CBS 200.50</strain>
    </source>
</reference>
<evidence type="ECO:0000313" key="4">
    <source>
        <dbReference type="Proteomes" id="UP000015100"/>
    </source>
</evidence>
<dbReference type="eggNOG" id="ENOG502RU8Q">
    <property type="taxonomic scope" value="Eukaryota"/>
</dbReference>
<sequence>MKVGILERFHPNSGLRQWSRTRTFAGTSKPHSLYVCGFRRKNFYKLIVLIILTVLAIALAIGIGVSNRVKRIRAQRNGIVGANGSHPGVTIPGSKIFVPTTTRTVQDVTQIGDKIYTIQYGEPEGVTYALSRGSIIPATSYLALNTDGPATFTFRRIITATQGDSTQIQGGTTSIIGPTATLTSSGKLVIMGSSTIVVGATTRVSSGSVFNTFTSIPYTVTGSASYGASSSSVKVLIYNDPGGGVIVVPADQSTSSRRFVTLSSASSVLSPASTPPQSTTNIVSSSASVQSSNSPYSTLAPSSSGAGGSNPAPDQTFSGDATFYDPGLGSCGIVNSGSDLIAAIGHALFDSQATANSNNNPFCGRQIIVRNKGGFNRRSNDILSNPRYSTFNTTYGPWAVTTFATSITTKLTEIRAQTPLARKKGYNGNGNMNESPL</sequence>
<dbReference type="InterPro" id="IPR036908">
    <property type="entry name" value="RlpA-like_sf"/>
</dbReference>
<protein>
    <submittedName>
        <fullName evidence="3">Uncharacterized protein</fullName>
    </submittedName>
</protein>
<dbReference type="STRING" id="1284197.S8APH9"/>
<organism evidence="3 4">
    <name type="scientific">Dactylellina haptotyla (strain CBS 200.50)</name>
    <name type="common">Nematode-trapping fungus</name>
    <name type="synonym">Monacrosporium haptotylum</name>
    <dbReference type="NCBI Taxonomy" id="1284197"/>
    <lineage>
        <taxon>Eukaryota</taxon>
        <taxon>Fungi</taxon>
        <taxon>Dikarya</taxon>
        <taxon>Ascomycota</taxon>
        <taxon>Pezizomycotina</taxon>
        <taxon>Orbiliomycetes</taxon>
        <taxon>Orbiliales</taxon>
        <taxon>Orbiliaceae</taxon>
        <taxon>Dactylellina</taxon>
    </lineage>
</organism>
<dbReference type="CDD" id="cd22191">
    <property type="entry name" value="DPBB_RlpA_EXP_N-like"/>
    <property type="match status" value="1"/>
</dbReference>
<evidence type="ECO:0000313" key="3">
    <source>
        <dbReference type="EMBL" id="EPS43021.1"/>
    </source>
</evidence>
<evidence type="ECO:0000256" key="1">
    <source>
        <dbReference type="SAM" id="MobiDB-lite"/>
    </source>
</evidence>
<keyword evidence="4" id="KW-1185">Reference proteome</keyword>
<dbReference type="EMBL" id="AQGS01000091">
    <property type="protein sequence ID" value="EPS43021.1"/>
    <property type="molecule type" value="Genomic_DNA"/>
</dbReference>
<feature type="region of interest" description="Disordered" evidence="1">
    <location>
        <begin position="268"/>
        <end position="318"/>
    </location>
</feature>
<dbReference type="Gene3D" id="2.40.40.10">
    <property type="entry name" value="RlpA-like domain"/>
    <property type="match status" value="1"/>
</dbReference>